<name>A0A0B7C6B1_9EUPU</name>
<evidence type="ECO:0000313" key="1">
    <source>
        <dbReference type="EMBL" id="CEK99970.1"/>
    </source>
</evidence>
<accession>A0A0B7C6B1</accession>
<feature type="non-terminal residue" evidence="1">
    <location>
        <position position="80"/>
    </location>
</feature>
<proteinExistence type="predicted"/>
<feature type="non-terminal residue" evidence="1">
    <location>
        <position position="1"/>
    </location>
</feature>
<protein>
    <submittedName>
        <fullName evidence="1">Uncharacterized protein</fullName>
    </submittedName>
</protein>
<organism evidence="1">
    <name type="scientific">Arion vulgaris</name>
    <dbReference type="NCBI Taxonomy" id="1028688"/>
    <lineage>
        <taxon>Eukaryota</taxon>
        <taxon>Metazoa</taxon>
        <taxon>Spiralia</taxon>
        <taxon>Lophotrochozoa</taxon>
        <taxon>Mollusca</taxon>
        <taxon>Gastropoda</taxon>
        <taxon>Heterobranchia</taxon>
        <taxon>Euthyneura</taxon>
        <taxon>Panpulmonata</taxon>
        <taxon>Eupulmonata</taxon>
        <taxon>Stylommatophora</taxon>
        <taxon>Helicina</taxon>
        <taxon>Arionoidea</taxon>
        <taxon>Arionidae</taxon>
        <taxon>Arion</taxon>
    </lineage>
</organism>
<dbReference type="AlphaFoldDB" id="A0A0B7C6B1"/>
<dbReference type="EMBL" id="HACG01053099">
    <property type="protein sequence ID" value="CEK99970.1"/>
    <property type="molecule type" value="Transcribed_RNA"/>
</dbReference>
<gene>
    <name evidence="1" type="primary">ORF222550</name>
</gene>
<reference evidence="1" key="1">
    <citation type="submission" date="2014-12" db="EMBL/GenBank/DDBJ databases">
        <title>Insight into the proteome of Arion vulgaris.</title>
        <authorList>
            <person name="Aradska J."/>
            <person name="Bulat T."/>
            <person name="Smidak R."/>
            <person name="Sarate P."/>
            <person name="Gangsoo J."/>
            <person name="Sialana F."/>
            <person name="Bilban M."/>
            <person name="Lubec G."/>
        </authorList>
    </citation>
    <scope>NUCLEOTIDE SEQUENCE</scope>
    <source>
        <tissue evidence="1">Skin</tissue>
    </source>
</reference>
<sequence>LSYFLFVFSTTYSKMTVTFVDKDDIIPLKPQVKSVSFLENTGEAFEMKEEIIPRKRNIKYVKLWQRISRKALDLISKDPW</sequence>